<feature type="transmembrane region" description="Helical" evidence="10">
    <location>
        <begin position="12"/>
        <end position="36"/>
    </location>
</feature>
<keyword evidence="6 10" id="KW-0812">Transmembrane</keyword>
<feature type="transmembrane region" description="Helical" evidence="10">
    <location>
        <begin position="286"/>
        <end position="307"/>
    </location>
</feature>
<comment type="subcellular location">
    <subcellularLocation>
        <location evidence="1">Cell membrane</location>
        <topology evidence="1">Multi-pass membrane protein</topology>
    </subcellularLocation>
    <subcellularLocation>
        <location evidence="10">Mitochondrion membrane</location>
        <topology evidence="10">Multi-pass membrane protein</topology>
    </subcellularLocation>
</comment>
<comment type="function">
    <text evidence="10">Core subunit of the mitochondrial membrane respiratory chain NADH dehydrogenase (Complex I) which catalyzes electron transfer from NADH through the respiratory chain, using ubiquinone as an electron acceptor. Essential for the catalytic activity and assembly of complex I.</text>
</comment>
<evidence type="ECO:0000313" key="12">
    <source>
        <dbReference type="EMBL" id="APX55306.1"/>
    </source>
</evidence>
<evidence type="ECO:0000256" key="3">
    <source>
        <dbReference type="ARBA" id="ARBA00012944"/>
    </source>
</evidence>
<gene>
    <name evidence="12" type="primary">nad4</name>
</gene>
<dbReference type="GO" id="GO:0042773">
    <property type="term" value="P:ATP synthesis coupled electron transport"/>
    <property type="evidence" value="ECO:0007669"/>
    <property type="project" value="InterPro"/>
</dbReference>
<evidence type="ECO:0000256" key="8">
    <source>
        <dbReference type="ARBA" id="ARBA00023136"/>
    </source>
</evidence>
<dbReference type="AlphaFoldDB" id="A0A343AYW8"/>
<keyword evidence="10" id="KW-0813">Transport</keyword>
<evidence type="ECO:0000256" key="4">
    <source>
        <dbReference type="ARBA" id="ARBA00021006"/>
    </source>
</evidence>
<keyword evidence="10" id="KW-0679">Respiratory chain</keyword>
<keyword evidence="10" id="KW-0830">Ubiquinone</keyword>
<dbReference type="PRINTS" id="PR01437">
    <property type="entry name" value="NUOXDRDTASE4"/>
</dbReference>
<keyword evidence="10 12" id="KW-0496">Mitochondrion</keyword>
<dbReference type="Pfam" id="PF00361">
    <property type="entry name" value="Proton_antipo_M"/>
    <property type="match status" value="1"/>
</dbReference>
<dbReference type="InterPro" id="IPR003918">
    <property type="entry name" value="NADH_UbQ_OxRdtase"/>
</dbReference>
<evidence type="ECO:0000256" key="5">
    <source>
        <dbReference type="ARBA" id="ARBA00022475"/>
    </source>
</evidence>
<dbReference type="InterPro" id="IPR001750">
    <property type="entry name" value="ND/Mrp_TM"/>
</dbReference>
<dbReference type="EC" id="7.1.1.2" evidence="3 10"/>
<evidence type="ECO:0000256" key="6">
    <source>
        <dbReference type="ARBA" id="ARBA00022692"/>
    </source>
</evidence>
<feature type="transmembrane region" description="Helical" evidence="10">
    <location>
        <begin position="261"/>
        <end position="280"/>
    </location>
</feature>
<reference evidence="12" key="1">
    <citation type="journal article" date="2016" name="Mitochondrial DNA Part B Resour">
        <title>Complete mitochondrial genome annotation of the giant intestinal fluke, Fasciolopsis buski (Indian isolate) as revealed by ion torrent and illuminanext-generation sequencing.</title>
        <authorList>
            <person name="Biswal D.K."/>
            <person name="Konhar R."/>
            <person name="Debnath M."/>
            <person name="Tandon V."/>
        </authorList>
    </citation>
    <scope>NUCLEOTIDE SEQUENCE</scope>
</reference>
<keyword evidence="5" id="KW-1003">Cell membrane</keyword>
<dbReference type="PANTHER" id="PTHR42703:SF1">
    <property type="entry name" value="NA(+)_H(+) ANTIPORTER SUBUNIT D1"/>
    <property type="match status" value="1"/>
</dbReference>
<feature type="transmembrane region" description="Helical" evidence="10">
    <location>
        <begin position="231"/>
        <end position="249"/>
    </location>
</feature>
<dbReference type="PANTHER" id="PTHR42703">
    <property type="entry name" value="NADH DEHYDROGENASE"/>
    <property type="match status" value="1"/>
</dbReference>
<keyword evidence="10" id="KW-0249">Electron transport</keyword>
<evidence type="ECO:0000256" key="2">
    <source>
        <dbReference type="ARBA" id="ARBA00009025"/>
    </source>
</evidence>
<evidence type="ECO:0000256" key="7">
    <source>
        <dbReference type="ARBA" id="ARBA00022989"/>
    </source>
</evidence>
<feature type="transmembrane region" description="Helical" evidence="10">
    <location>
        <begin position="319"/>
        <end position="345"/>
    </location>
</feature>
<dbReference type="GO" id="GO:0005886">
    <property type="term" value="C:plasma membrane"/>
    <property type="evidence" value="ECO:0007669"/>
    <property type="project" value="UniProtKB-SubCell"/>
</dbReference>
<comment type="similarity">
    <text evidence="2 10">Belongs to the complex I subunit 4 family.</text>
</comment>
<keyword evidence="8 10" id="KW-0472">Membrane</keyword>
<comment type="catalytic activity">
    <reaction evidence="9 10">
        <text>a ubiquinone + NADH + 5 H(+)(in) = a ubiquinol + NAD(+) + 4 H(+)(out)</text>
        <dbReference type="Rhea" id="RHEA:29091"/>
        <dbReference type="Rhea" id="RHEA-COMP:9565"/>
        <dbReference type="Rhea" id="RHEA-COMP:9566"/>
        <dbReference type="ChEBI" id="CHEBI:15378"/>
        <dbReference type="ChEBI" id="CHEBI:16389"/>
        <dbReference type="ChEBI" id="CHEBI:17976"/>
        <dbReference type="ChEBI" id="CHEBI:57540"/>
        <dbReference type="ChEBI" id="CHEBI:57945"/>
        <dbReference type="EC" id="7.1.1.2"/>
    </reaction>
</comment>
<feature type="transmembrane region" description="Helical" evidence="10">
    <location>
        <begin position="365"/>
        <end position="392"/>
    </location>
</feature>
<dbReference type="GO" id="GO:0031966">
    <property type="term" value="C:mitochondrial membrane"/>
    <property type="evidence" value="ECO:0007669"/>
    <property type="project" value="UniProtKB-SubCell"/>
</dbReference>
<feature type="transmembrane region" description="Helical" evidence="10">
    <location>
        <begin position="80"/>
        <end position="103"/>
    </location>
</feature>
<name>A0A343AYW8_9TREM</name>
<feature type="transmembrane region" description="Helical" evidence="10">
    <location>
        <begin position="128"/>
        <end position="152"/>
    </location>
</feature>
<evidence type="ECO:0000256" key="1">
    <source>
        <dbReference type="ARBA" id="ARBA00004651"/>
    </source>
</evidence>
<evidence type="ECO:0000256" key="9">
    <source>
        <dbReference type="ARBA" id="ARBA00049551"/>
    </source>
</evidence>
<dbReference type="InterPro" id="IPR050586">
    <property type="entry name" value="CPA3_Na-H_Antiporter_D"/>
</dbReference>
<dbReference type="GO" id="GO:0008137">
    <property type="term" value="F:NADH dehydrogenase (ubiquinone) activity"/>
    <property type="evidence" value="ECO:0007669"/>
    <property type="project" value="UniProtKB-UniRule"/>
</dbReference>
<keyword evidence="10" id="KW-0520">NAD</keyword>
<accession>A0A343AYW8</accession>
<feature type="transmembrane region" description="Helical" evidence="10">
    <location>
        <begin position="42"/>
        <end position="68"/>
    </location>
</feature>
<feature type="domain" description="NADH:quinone oxidoreductase/Mrp antiporter transmembrane" evidence="11">
    <location>
        <begin position="95"/>
        <end position="373"/>
    </location>
</feature>
<sequence length="426" mass="47430">MGFQKFDWYSWCVVVVGWIVALGLWLLGTISMYILGTYSVQWGMFVFDFVSFSLCILSLFLGFSLLFVVEALSLESKVMLGFSVVSSLLCYCCVNVLGFWIFYELSILSLLYLLICESPYSERFIASWYLLGYVVFSSLPMLLCIFYMGSLLGSYEFQNWDVGFIYFEGFGACVILAIMFITKIPLPPFHVWLPIVHAEASSPVSMCLSGYIMKLGLLGVLRFCYGLMSDYIFSPGYVMLGLGCSLVFFMAACRELDGKRWLAFLSLAHIVIVAVCFSVCSFEGVLLSLVYSLGHGLSAGVVFLFLWMIYEVSGSRNWLVLKSCVSSSLLVRCLLVACICTTASVPPTLNFFSEVVVLSEGGYSYGSLCVVLLCLYLFVGGLVPVFLVGCLLSRHYSINFGGGYVGNYLGGLFLLVVWCYLFFLVI</sequence>
<organism evidence="12">
    <name type="scientific">Fasciolopsis buskii</name>
    <dbReference type="NCBI Taxonomy" id="27845"/>
    <lineage>
        <taxon>Eukaryota</taxon>
        <taxon>Metazoa</taxon>
        <taxon>Spiralia</taxon>
        <taxon>Lophotrochozoa</taxon>
        <taxon>Platyhelminthes</taxon>
        <taxon>Trematoda</taxon>
        <taxon>Digenea</taxon>
        <taxon>Plagiorchiida</taxon>
        <taxon>Echinostomata</taxon>
        <taxon>Echinostomatoidea</taxon>
        <taxon>Fasciolidae</taxon>
        <taxon>Fasciolopsis</taxon>
    </lineage>
</organism>
<evidence type="ECO:0000256" key="10">
    <source>
        <dbReference type="RuleBase" id="RU003297"/>
    </source>
</evidence>
<evidence type="ECO:0000259" key="11">
    <source>
        <dbReference type="Pfam" id="PF00361"/>
    </source>
</evidence>
<proteinExistence type="inferred from homology"/>
<geneLocation type="mitochondrion" evidence="12"/>
<keyword evidence="7 10" id="KW-1133">Transmembrane helix</keyword>
<feature type="transmembrane region" description="Helical" evidence="10">
    <location>
        <begin position="404"/>
        <end position="425"/>
    </location>
</feature>
<dbReference type="EMBL" id="KX449331">
    <property type="protein sequence ID" value="APX55306.1"/>
    <property type="molecule type" value="Genomic_DNA"/>
</dbReference>
<protein>
    <recommendedName>
        <fullName evidence="4 10">NADH-ubiquinone oxidoreductase chain 4</fullName>
        <ecNumber evidence="3 10">7.1.1.2</ecNumber>
    </recommendedName>
</protein>
<feature type="transmembrane region" description="Helical" evidence="10">
    <location>
        <begin position="164"/>
        <end position="184"/>
    </location>
</feature>